<evidence type="ECO:0000313" key="2">
    <source>
        <dbReference type="EMBL" id="VVE75905.1"/>
    </source>
</evidence>
<dbReference type="AlphaFoldDB" id="A0A5E5ATF1"/>
<proteinExistence type="predicted"/>
<dbReference type="InterPro" id="IPR024311">
    <property type="entry name" value="Lipocalin-like"/>
</dbReference>
<dbReference type="Pfam" id="PF13924">
    <property type="entry name" value="Lipocalin_5"/>
    <property type="match status" value="1"/>
</dbReference>
<keyword evidence="3" id="KW-1185">Reference proteome</keyword>
<evidence type="ECO:0000259" key="1">
    <source>
        <dbReference type="Pfam" id="PF13924"/>
    </source>
</evidence>
<gene>
    <name evidence="2" type="ORF">PAN31117_05281</name>
</gene>
<protein>
    <submittedName>
        <fullName evidence="2">Lipocalin-like domain protein</fullName>
    </submittedName>
</protein>
<sequence>MAWEQFYDDGRHIFPLGKDVEGYIQYDPDNRMACMLFSASRQKFSSIGPWDASAEERAAAFGSMIAYAGSFSVNGDVVSHHVELSAFPNWKESTLKRRIEVSGGQNLVLVARMEEGTTEARTARLTWRRS</sequence>
<evidence type="ECO:0000313" key="3">
    <source>
        <dbReference type="Proteomes" id="UP000383122"/>
    </source>
</evidence>
<accession>A0A5E5ATF1</accession>
<dbReference type="EMBL" id="CABPSP010000022">
    <property type="protein sequence ID" value="VVE75905.1"/>
    <property type="molecule type" value="Genomic_DNA"/>
</dbReference>
<dbReference type="Proteomes" id="UP000383122">
    <property type="component" value="Unassembled WGS sequence"/>
</dbReference>
<reference evidence="2 3" key="1">
    <citation type="submission" date="2019-08" db="EMBL/GenBank/DDBJ databases">
        <authorList>
            <person name="Peeters C."/>
        </authorList>
    </citation>
    <scope>NUCLEOTIDE SEQUENCE [LARGE SCALE GENOMIC DNA]</scope>
    <source>
        <strain evidence="2 3">LMG 31117</strain>
    </source>
</reference>
<feature type="domain" description="Lipocalin-like" evidence="1">
    <location>
        <begin position="3"/>
        <end position="129"/>
    </location>
</feature>
<name>A0A5E5ATF1_9BURK</name>
<organism evidence="2 3">
    <name type="scientific">Pandoraea anapnoica</name>
    <dbReference type="NCBI Taxonomy" id="2508301"/>
    <lineage>
        <taxon>Bacteria</taxon>
        <taxon>Pseudomonadati</taxon>
        <taxon>Pseudomonadota</taxon>
        <taxon>Betaproteobacteria</taxon>
        <taxon>Burkholderiales</taxon>
        <taxon>Burkholderiaceae</taxon>
        <taxon>Pandoraea</taxon>
    </lineage>
</organism>